<evidence type="ECO:0000256" key="3">
    <source>
        <dbReference type="ARBA" id="ARBA00022723"/>
    </source>
</evidence>
<keyword evidence="5" id="KW-0460">Magnesium</keyword>
<protein>
    <submittedName>
        <fullName evidence="8">Coenzyme A pyrophosphatase</fullName>
    </submittedName>
</protein>
<dbReference type="PROSITE" id="PS51462">
    <property type="entry name" value="NUDIX"/>
    <property type="match status" value="1"/>
</dbReference>
<dbReference type="InterPro" id="IPR045121">
    <property type="entry name" value="CoAse"/>
</dbReference>
<sequence>MTGTPAAPPQLARLVAALDQPDQVHDVVADRPGRGGRQAGVLALFATEPELAVVVTERAATLRSHAGQVSFPGGAMDPGDPSLEATALREAAEEIGVDPGTVEVLGRVPAVHVAVSGFDVNTVVGWWRTPHPISAVDAAEVASVHLIPVARLADPANRRVARHPSGYRGPAFVIDDLFIWGLTAGLLAGLLRLAGWEQPWNRRLEAEVPARFLRDRSRTEPRTGPDTH</sequence>
<comment type="cofactor">
    <cofactor evidence="2">
        <name>Mg(2+)</name>
        <dbReference type="ChEBI" id="CHEBI:18420"/>
    </cofactor>
</comment>
<keyword evidence="6" id="KW-0464">Manganese</keyword>
<keyword evidence="9" id="KW-1185">Reference proteome</keyword>
<evidence type="ECO:0000256" key="2">
    <source>
        <dbReference type="ARBA" id="ARBA00001946"/>
    </source>
</evidence>
<comment type="cofactor">
    <cofactor evidence="1">
        <name>Mn(2+)</name>
        <dbReference type="ChEBI" id="CHEBI:29035"/>
    </cofactor>
</comment>
<evidence type="ECO:0000313" key="8">
    <source>
        <dbReference type="EMBL" id="OYO16782.1"/>
    </source>
</evidence>
<evidence type="ECO:0000259" key="7">
    <source>
        <dbReference type="PROSITE" id="PS51462"/>
    </source>
</evidence>
<accession>A0A255GMZ7</accession>
<proteinExistence type="predicted"/>
<organism evidence="8 9">
    <name type="scientific">Enemella evansiae</name>
    <dbReference type="NCBI Taxonomy" id="2016499"/>
    <lineage>
        <taxon>Bacteria</taxon>
        <taxon>Bacillati</taxon>
        <taxon>Actinomycetota</taxon>
        <taxon>Actinomycetes</taxon>
        <taxon>Propionibacteriales</taxon>
        <taxon>Propionibacteriaceae</taxon>
        <taxon>Enemella</taxon>
    </lineage>
</organism>
<dbReference type="InterPro" id="IPR015797">
    <property type="entry name" value="NUDIX_hydrolase-like_dom_sf"/>
</dbReference>
<name>A0A255GMZ7_9ACTN</name>
<evidence type="ECO:0000256" key="5">
    <source>
        <dbReference type="ARBA" id="ARBA00022842"/>
    </source>
</evidence>
<evidence type="ECO:0000256" key="6">
    <source>
        <dbReference type="ARBA" id="ARBA00023211"/>
    </source>
</evidence>
<keyword evidence="3" id="KW-0479">Metal-binding</keyword>
<comment type="caution">
    <text evidence="8">The sequence shown here is derived from an EMBL/GenBank/DDBJ whole genome shotgun (WGS) entry which is preliminary data.</text>
</comment>
<dbReference type="InterPro" id="IPR000086">
    <property type="entry name" value="NUDIX_hydrolase_dom"/>
</dbReference>
<dbReference type="GO" id="GO:0010945">
    <property type="term" value="F:coenzyme A diphosphatase activity"/>
    <property type="evidence" value="ECO:0007669"/>
    <property type="project" value="InterPro"/>
</dbReference>
<dbReference type="EMBL" id="NMVO01000002">
    <property type="protein sequence ID" value="OYO16782.1"/>
    <property type="molecule type" value="Genomic_DNA"/>
</dbReference>
<dbReference type="AlphaFoldDB" id="A0A255GMZ7"/>
<dbReference type="SUPFAM" id="SSF55811">
    <property type="entry name" value="Nudix"/>
    <property type="match status" value="1"/>
</dbReference>
<feature type="domain" description="Nudix hydrolase" evidence="7">
    <location>
        <begin position="36"/>
        <end position="173"/>
    </location>
</feature>
<dbReference type="Pfam" id="PF00293">
    <property type="entry name" value="NUDIX"/>
    <property type="match status" value="1"/>
</dbReference>
<dbReference type="Proteomes" id="UP000215896">
    <property type="component" value="Unassembled WGS sequence"/>
</dbReference>
<dbReference type="PANTHER" id="PTHR12992">
    <property type="entry name" value="NUDIX HYDROLASE"/>
    <property type="match status" value="1"/>
</dbReference>
<reference evidence="8 9" key="1">
    <citation type="submission" date="2017-07" db="EMBL/GenBank/DDBJ databases">
        <title>Draft whole genome sequences of clinical Proprionibacteriaceae strains.</title>
        <authorList>
            <person name="Bernier A.-M."/>
            <person name="Bernard K."/>
            <person name="Domingo M.-C."/>
        </authorList>
    </citation>
    <scope>NUCLEOTIDE SEQUENCE [LARGE SCALE GENOMIC DNA]</scope>
    <source>
        <strain evidence="8 9">NML 030167</strain>
    </source>
</reference>
<dbReference type="Gene3D" id="3.90.79.10">
    <property type="entry name" value="Nucleoside Triphosphate Pyrophosphohydrolase"/>
    <property type="match status" value="1"/>
</dbReference>
<dbReference type="OrthoDB" id="9802805at2"/>
<dbReference type="RefSeq" id="WP_094404802.1">
    <property type="nucleotide sequence ID" value="NZ_NMVO01000002.1"/>
</dbReference>
<keyword evidence="4" id="KW-0378">Hydrolase</keyword>
<dbReference type="CDD" id="cd03426">
    <property type="entry name" value="NUDIX_CoAse_Nudt7"/>
    <property type="match status" value="1"/>
</dbReference>
<dbReference type="GO" id="GO:0046872">
    <property type="term" value="F:metal ion binding"/>
    <property type="evidence" value="ECO:0007669"/>
    <property type="project" value="UniProtKB-KW"/>
</dbReference>
<dbReference type="PANTHER" id="PTHR12992:SF11">
    <property type="entry name" value="MITOCHONDRIAL COENZYME A DIPHOSPHATASE NUDT8"/>
    <property type="match status" value="1"/>
</dbReference>
<evidence type="ECO:0000313" key="9">
    <source>
        <dbReference type="Proteomes" id="UP000215896"/>
    </source>
</evidence>
<evidence type="ECO:0000256" key="4">
    <source>
        <dbReference type="ARBA" id="ARBA00022801"/>
    </source>
</evidence>
<gene>
    <name evidence="8" type="ORF">CGZ94_03905</name>
</gene>
<evidence type="ECO:0000256" key="1">
    <source>
        <dbReference type="ARBA" id="ARBA00001936"/>
    </source>
</evidence>